<evidence type="ECO:0000313" key="1">
    <source>
        <dbReference type="EMBL" id="QHU01620.1"/>
    </source>
</evidence>
<organism evidence="1">
    <name type="scientific">viral metagenome</name>
    <dbReference type="NCBI Taxonomy" id="1070528"/>
    <lineage>
        <taxon>unclassified sequences</taxon>
        <taxon>metagenomes</taxon>
        <taxon>organismal metagenomes</taxon>
    </lineage>
</organism>
<name>A0A6C0J9U9_9ZZZZ</name>
<dbReference type="AlphaFoldDB" id="A0A6C0J9U9"/>
<sequence>MSNIKLPNEKITKLIFTALEDGWEVKQIKNKDNKNHITINNKMYEFTKQNNKINNNEKFLKYFEKIVDKCKQPK</sequence>
<protein>
    <submittedName>
        <fullName evidence="1">Uncharacterized protein</fullName>
    </submittedName>
</protein>
<dbReference type="EMBL" id="MN740346">
    <property type="protein sequence ID" value="QHU01620.1"/>
    <property type="molecule type" value="Genomic_DNA"/>
</dbReference>
<proteinExistence type="predicted"/>
<reference evidence="1" key="1">
    <citation type="journal article" date="2020" name="Nature">
        <title>Giant virus diversity and host interactions through global metagenomics.</title>
        <authorList>
            <person name="Schulz F."/>
            <person name="Roux S."/>
            <person name="Paez-Espino D."/>
            <person name="Jungbluth S."/>
            <person name="Walsh D.A."/>
            <person name="Denef V.J."/>
            <person name="McMahon K.D."/>
            <person name="Konstantinidis K.T."/>
            <person name="Eloe-Fadrosh E.A."/>
            <person name="Kyrpides N.C."/>
            <person name="Woyke T."/>
        </authorList>
    </citation>
    <scope>NUCLEOTIDE SEQUENCE</scope>
    <source>
        <strain evidence="1">GVMAG-M-3300025874-2</strain>
    </source>
</reference>
<accession>A0A6C0J9U9</accession>